<dbReference type="EMBL" id="JBHUHO010000008">
    <property type="protein sequence ID" value="MFD2114702.1"/>
    <property type="molecule type" value="Genomic_DNA"/>
</dbReference>
<keyword evidence="3" id="KW-0012">Acyltransferase</keyword>
<accession>A0ABW4YGB2</accession>
<reference evidence="4" key="1">
    <citation type="journal article" date="2019" name="Int. J. Syst. Evol. Microbiol.">
        <title>The Global Catalogue of Microorganisms (GCM) 10K type strain sequencing project: providing services to taxonomists for standard genome sequencing and annotation.</title>
        <authorList>
            <consortium name="The Broad Institute Genomics Platform"/>
            <consortium name="The Broad Institute Genome Sequencing Center for Infectious Disease"/>
            <person name="Wu L."/>
            <person name="Ma J."/>
        </authorList>
    </citation>
    <scope>NUCLEOTIDE SEQUENCE [LARGE SCALE GENOMIC DNA]</scope>
    <source>
        <strain evidence="4">GH52</strain>
    </source>
</reference>
<dbReference type="GO" id="GO:0003810">
    <property type="term" value="F:protein-glutamine gamma-glutamyltransferase activity"/>
    <property type="evidence" value="ECO:0007669"/>
    <property type="project" value="UniProtKB-EC"/>
</dbReference>
<keyword evidence="4" id="KW-1185">Reference proteome</keyword>
<protein>
    <submittedName>
        <fullName evidence="3">Protein-glutamine gamma-glutamyltransferase</fullName>
        <ecNumber evidence="3">2.3.2.13</ecNumber>
    </submittedName>
</protein>
<comment type="caution">
    <text evidence="3">The sequence shown here is derived from an EMBL/GenBank/DDBJ whole genome shotgun (WGS) entry which is preliminary data.</text>
</comment>
<gene>
    <name evidence="3" type="ORF">ACFSJH_02925</name>
</gene>
<name>A0ABW4YGB2_9BACL</name>
<dbReference type="RefSeq" id="WP_377769722.1">
    <property type="nucleotide sequence ID" value="NZ_JBHUHO010000008.1"/>
</dbReference>
<dbReference type="HAMAP" id="MF_00727">
    <property type="entry name" value="Tgl"/>
    <property type="match status" value="1"/>
</dbReference>
<dbReference type="Proteomes" id="UP001597362">
    <property type="component" value="Unassembled WGS sequence"/>
</dbReference>
<sequence>MIVISGGDVSQIDPRMLSDLEWNIVRSKQASSNVYHYPSLDALLFELKMRTQIVEAAKAMYRSGVGFADFHNSRSNPQYWIRTQNGGFLLRPGVTPSAGIRDIYTQGYKYAFECAGAIIINLYKAVLETIGDRAFNYYFQNLYLRDWQHDSDLKLTYSYNNRDVYPGDVLYFRNPDVNPATPEWQGENVILLDRNLYYGHGVGIGTSEDIIAALNRARRPGSRRSAYLDNLVVRPDFEAIRMLTANVGQYG</sequence>
<organism evidence="3 4">
    <name type="scientific">Paenibacillus yanchengensis</name>
    <dbReference type="NCBI Taxonomy" id="2035833"/>
    <lineage>
        <taxon>Bacteria</taxon>
        <taxon>Bacillati</taxon>
        <taxon>Bacillota</taxon>
        <taxon>Bacilli</taxon>
        <taxon>Bacillales</taxon>
        <taxon>Paenibacillaceae</taxon>
        <taxon>Paenibacillus</taxon>
    </lineage>
</organism>
<evidence type="ECO:0000256" key="2">
    <source>
        <dbReference type="ARBA" id="ARBA00022969"/>
    </source>
</evidence>
<dbReference type="InterPro" id="IPR020916">
    <property type="entry name" value="Gln_gamma-glutamylTfrase_bac"/>
</dbReference>
<dbReference type="NCBIfam" id="NF002869">
    <property type="entry name" value="PRK03187.1"/>
    <property type="match status" value="1"/>
</dbReference>
<proteinExistence type="inferred from homology"/>
<keyword evidence="2" id="KW-0749">Sporulation</keyword>
<keyword evidence="1 3" id="KW-0808">Transferase</keyword>
<dbReference type="Pfam" id="PF20085">
    <property type="entry name" value="TGL"/>
    <property type="match status" value="1"/>
</dbReference>
<evidence type="ECO:0000256" key="1">
    <source>
        <dbReference type="ARBA" id="ARBA00022679"/>
    </source>
</evidence>
<dbReference type="EC" id="2.3.2.13" evidence="3"/>
<evidence type="ECO:0000313" key="4">
    <source>
        <dbReference type="Proteomes" id="UP001597362"/>
    </source>
</evidence>
<evidence type="ECO:0000313" key="3">
    <source>
        <dbReference type="EMBL" id="MFD2114702.1"/>
    </source>
</evidence>